<keyword evidence="10 15" id="KW-0234">DNA repair</keyword>
<dbReference type="NCBIfam" id="NF008168">
    <property type="entry name" value="PRK10917.2-2"/>
    <property type="match status" value="1"/>
</dbReference>
<keyword evidence="5 15" id="KW-0378">Hydrolase</keyword>
<keyword evidence="7 15" id="KW-0067">ATP-binding</keyword>
<evidence type="ECO:0000313" key="18">
    <source>
        <dbReference type="EMBL" id="BDR80830.1"/>
    </source>
</evidence>
<evidence type="ECO:0000259" key="16">
    <source>
        <dbReference type="PROSITE" id="PS51192"/>
    </source>
</evidence>
<feature type="domain" description="Helicase ATP-binding" evidence="16">
    <location>
        <begin position="274"/>
        <end position="435"/>
    </location>
</feature>
<dbReference type="Gene3D" id="3.40.50.300">
    <property type="entry name" value="P-loop containing nucleotide triphosphate hydrolases"/>
    <property type="match status" value="2"/>
</dbReference>
<dbReference type="GO" id="GO:0043138">
    <property type="term" value="F:3'-5' DNA helicase activity"/>
    <property type="evidence" value="ECO:0007669"/>
    <property type="project" value="UniProtKB-EC"/>
</dbReference>
<dbReference type="EMBL" id="AP026818">
    <property type="protein sequence ID" value="BDR80830.1"/>
    <property type="molecule type" value="Genomic_DNA"/>
</dbReference>
<dbReference type="CDD" id="cd04488">
    <property type="entry name" value="RecG_wedge_OBF"/>
    <property type="match status" value="1"/>
</dbReference>
<evidence type="ECO:0000256" key="1">
    <source>
        <dbReference type="ARBA" id="ARBA00007504"/>
    </source>
</evidence>
<evidence type="ECO:0000256" key="12">
    <source>
        <dbReference type="ARBA" id="ARBA00034617"/>
    </source>
</evidence>
<gene>
    <name evidence="18" type="primary">recG</name>
    <name evidence="19" type="ORF">DP130_09970</name>
    <name evidence="18" type="ORF">K234311028_10760</name>
</gene>
<evidence type="ECO:0000256" key="4">
    <source>
        <dbReference type="ARBA" id="ARBA00022763"/>
    </source>
</evidence>
<evidence type="ECO:0000256" key="6">
    <source>
        <dbReference type="ARBA" id="ARBA00022806"/>
    </source>
</evidence>
<feature type="domain" description="Helicase C-terminal" evidence="17">
    <location>
        <begin position="444"/>
        <end position="614"/>
    </location>
</feature>
<dbReference type="Pfam" id="PF19833">
    <property type="entry name" value="RecG_dom3_C"/>
    <property type="match status" value="1"/>
</dbReference>
<evidence type="ECO:0000256" key="8">
    <source>
        <dbReference type="ARBA" id="ARBA00023125"/>
    </source>
</evidence>
<evidence type="ECO:0000313" key="21">
    <source>
        <dbReference type="Proteomes" id="UP001321763"/>
    </source>
</evidence>
<evidence type="ECO:0000256" key="3">
    <source>
        <dbReference type="ARBA" id="ARBA00022741"/>
    </source>
</evidence>
<accession>A0A4Q0VC92</accession>
<organism evidence="19 20">
    <name type="scientific">Clostridium tetani</name>
    <dbReference type="NCBI Taxonomy" id="1513"/>
    <lineage>
        <taxon>Bacteria</taxon>
        <taxon>Bacillati</taxon>
        <taxon>Bacillota</taxon>
        <taxon>Clostridia</taxon>
        <taxon>Eubacteriales</taxon>
        <taxon>Clostridiaceae</taxon>
        <taxon>Clostridium</taxon>
    </lineage>
</organism>
<dbReference type="PROSITE" id="PS51194">
    <property type="entry name" value="HELICASE_CTER"/>
    <property type="match status" value="1"/>
</dbReference>
<dbReference type="GO" id="GO:0005524">
    <property type="term" value="F:ATP binding"/>
    <property type="evidence" value="ECO:0007669"/>
    <property type="project" value="UniProtKB-KW"/>
</dbReference>
<evidence type="ECO:0000313" key="20">
    <source>
        <dbReference type="Proteomes" id="UP000290921"/>
    </source>
</evidence>
<dbReference type="InterPro" id="IPR014001">
    <property type="entry name" value="Helicase_ATP-bd"/>
</dbReference>
<dbReference type="PANTHER" id="PTHR47964">
    <property type="entry name" value="ATP-DEPENDENT DNA HELICASE HOMOLOG RECG, CHLOROPLASTIC"/>
    <property type="match status" value="1"/>
</dbReference>
<proteinExistence type="inferred from homology"/>
<dbReference type="CDD" id="cd17992">
    <property type="entry name" value="DEXHc_RecG"/>
    <property type="match status" value="1"/>
</dbReference>
<dbReference type="InterPro" id="IPR004609">
    <property type="entry name" value="ATP-dep_DNA_helicase_RecG"/>
</dbReference>
<dbReference type="GO" id="GO:0016787">
    <property type="term" value="F:hydrolase activity"/>
    <property type="evidence" value="ECO:0007669"/>
    <property type="project" value="UniProtKB-KW"/>
</dbReference>
<keyword evidence="8" id="KW-0238">DNA-binding</keyword>
<comment type="function">
    <text evidence="15">Plays a critical role in recombination and DNA repair. Helps process Holliday junction intermediates to mature products by catalyzing branch migration. Has replication fork regression activity, unwinds stalled or blocked replication forks to make a HJ that can be resolved. Has a DNA unwinding activity characteristic of a DNA helicase with 3'-5' polarity.</text>
</comment>
<dbReference type="InterPro" id="IPR011545">
    <property type="entry name" value="DEAD/DEAH_box_helicase_dom"/>
</dbReference>
<dbReference type="InterPro" id="IPR027417">
    <property type="entry name" value="P-loop_NTPase"/>
</dbReference>
<dbReference type="InterPro" id="IPR047112">
    <property type="entry name" value="RecG/Mfd"/>
</dbReference>
<dbReference type="SUPFAM" id="SSF50249">
    <property type="entry name" value="Nucleic acid-binding proteins"/>
    <property type="match status" value="1"/>
</dbReference>
<dbReference type="EMBL" id="QMAP01000008">
    <property type="protein sequence ID" value="RXI47631.1"/>
    <property type="molecule type" value="Genomic_DNA"/>
</dbReference>
<dbReference type="PANTHER" id="PTHR47964:SF1">
    <property type="entry name" value="ATP-DEPENDENT DNA HELICASE HOMOLOG RECG, CHLOROPLASTIC"/>
    <property type="match status" value="1"/>
</dbReference>
<dbReference type="SMART" id="SM00487">
    <property type="entry name" value="DEXDc"/>
    <property type="match status" value="1"/>
</dbReference>
<evidence type="ECO:0000256" key="2">
    <source>
        <dbReference type="ARBA" id="ARBA00017846"/>
    </source>
</evidence>
<dbReference type="InterPro" id="IPR012340">
    <property type="entry name" value="NA-bd_OB-fold"/>
</dbReference>
<dbReference type="InterPro" id="IPR001650">
    <property type="entry name" value="Helicase_C-like"/>
</dbReference>
<keyword evidence="4 15" id="KW-0227">DNA damage</keyword>
<evidence type="ECO:0000256" key="5">
    <source>
        <dbReference type="ARBA" id="ARBA00022801"/>
    </source>
</evidence>
<dbReference type="RefSeq" id="WP_129030637.1">
    <property type="nucleotide sequence ID" value="NZ_AP026806.1"/>
</dbReference>
<dbReference type="InterPro" id="IPR033454">
    <property type="entry name" value="RecG_wedge"/>
</dbReference>
<evidence type="ECO:0000256" key="14">
    <source>
        <dbReference type="ARBA" id="ARBA00048988"/>
    </source>
</evidence>
<dbReference type="Proteomes" id="UP000290921">
    <property type="component" value="Unassembled WGS sequence"/>
</dbReference>
<reference evidence="18 21" key="2">
    <citation type="submission" date="2022-09" db="EMBL/GenBank/DDBJ databases">
        <title>complete genome sequences of Clostridium tetani str. KHSU-234311-028 isolated from soil.</title>
        <authorList>
            <person name="Sekizuka T."/>
            <person name="Shitada C."/>
            <person name="Takahashi M."/>
            <person name="Kuroda M."/>
        </authorList>
    </citation>
    <scope>NUCLEOTIDE SEQUENCE [LARGE SCALE GENOMIC DNA]</scope>
    <source>
        <strain evidence="18 21">KHSU-234311-028</strain>
    </source>
</reference>
<dbReference type="InterPro" id="IPR045562">
    <property type="entry name" value="RecG_dom3_C"/>
</dbReference>
<dbReference type="AlphaFoldDB" id="A0A4Q0VC92"/>
<dbReference type="GO" id="GO:0006281">
    <property type="term" value="P:DNA repair"/>
    <property type="evidence" value="ECO:0007669"/>
    <property type="project" value="UniProtKB-UniRule"/>
</dbReference>
<comment type="catalytic activity">
    <reaction evidence="14 15">
        <text>ATP + H2O = ADP + phosphate + H(+)</text>
        <dbReference type="Rhea" id="RHEA:13065"/>
        <dbReference type="ChEBI" id="CHEBI:15377"/>
        <dbReference type="ChEBI" id="CHEBI:15378"/>
        <dbReference type="ChEBI" id="CHEBI:30616"/>
        <dbReference type="ChEBI" id="CHEBI:43474"/>
        <dbReference type="ChEBI" id="CHEBI:456216"/>
        <dbReference type="EC" id="5.6.2.4"/>
    </reaction>
</comment>
<dbReference type="Pfam" id="PF00271">
    <property type="entry name" value="Helicase_C"/>
    <property type="match status" value="1"/>
</dbReference>
<dbReference type="GO" id="GO:0003677">
    <property type="term" value="F:DNA binding"/>
    <property type="evidence" value="ECO:0007669"/>
    <property type="project" value="UniProtKB-KW"/>
</dbReference>
<dbReference type="EC" id="5.6.2.4" evidence="13 15"/>
<evidence type="ECO:0000259" key="17">
    <source>
        <dbReference type="PROSITE" id="PS51194"/>
    </source>
</evidence>
<keyword evidence="9 15" id="KW-0233">DNA recombination</keyword>
<keyword evidence="3 15" id="KW-0547">Nucleotide-binding</keyword>
<evidence type="ECO:0000256" key="15">
    <source>
        <dbReference type="RuleBase" id="RU363016"/>
    </source>
</evidence>
<protein>
    <recommendedName>
        <fullName evidence="2 15">ATP-dependent DNA helicase RecG</fullName>
        <ecNumber evidence="13 15">5.6.2.4</ecNumber>
    </recommendedName>
</protein>
<evidence type="ECO:0000256" key="7">
    <source>
        <dbReference type="ARBA" id="ARBA00022840"/>
    </source>
</evidence>
<dbReference type="Proteomes" id="UP001321763">
    <property type="component" value="Chromosome"/>
</dbReference>
<dbReference type="SUPFAM" id="SSF52540">
    <property type="entry name" value="P-loop containing nucleoside triphosphate hydrolases"/>
    <property type="match status" value="2"/>
</dbReference>
<keyword evidence="11" id="KW-0413">Isomerase</keyword>
<evidence type="ECO:0000313" key="19">
    <source>
        <dbReference type="EMBL" id="RXI47631.1"/>
    </source>
</evidence>
<evidence type="ECO:0000256" key="10">
    <source>
        <dbReference type="ARBA" id="ARBA00023204"/>
    </source>
</evidence>
<dbReference type="Pfam" id="PF17191">
    <property type="entry name" value="RecG_wedge"/>
    <property type="match status" value="1"/>
</dbReference>
<dbReference type="PROSITE" id="PS51192">
    <property type="entry name" value="HELICASE_ATP_BIND_1"/>
    <property type="match status" value="1"/>
</dbReference>
<sequence>MDIYNSVGVLKGVGPKTLENLNKCGIFTIIDLLLYFPRDYKIIKTCTSLKDALEKQEIIITAEVLEIKRDVRTRSGKVISTIILQNEEERIKCRWFNQPYIKNRFRIGKKYTLNGKLDVYKGEKLIINPKTVEKNAEETNCTKEIVIPIYPLREGVKNNTLVKLIKDVLDKLIIDENLPTWIMKKYNFCSLDESIRAIHNPISESQLEFAKRRLKFQELFTYSLKIALLKESRKQSNKGISFKIYKEEINKLQDKLNFQLTKAQKIVLEEILKDQNKNISMNRLVQGDVGSGKTILAIITLLNVAMNGYQGVLMAPTEILAQQHFIEIKNLLSEFNIRVELLCGSTSNKEKSNIKAALKGGEIDIIIGTHALIEDDVEFEKLGIVITDEQHRFGVMQRNKLFTKGEGADILVMTATPIPRTLSLYLYGDLDISIIYELPPGRQKVDTYFINEKKRDRIYSFALKEISKGRQVYVVCPLVEENDQLELTSVEELYKDLKENYFHEIEMEILHGKMTPKEKNDIMLRFKNNEIKILISTTVIEVGINVPNATIMVVEGSERFGLAQLHQLRGRVGRGSEKSYCILMGNIKNMNTRKRMETLVKSNDGFFIAEQDLKIRGSGELFGFRQHGAENLILSNPIEDIEILKIAHNESQELLKSNKKEDLKILGYLGEKIDKHKEYICFN</sequence>
<comment type="similarity">
    <text evidence="1 15">Belongs to the helicase family. RecG subfamily.</text>
</comment>
<reference evidence="19 20" key="1">
    <citation type="submission" date="2018-06" db="EMBL/GenBank/DDBJ databases">
        <title>Genome conservation of Clostridium tetani.</title>
        <authorList>
            <person name="Bruggemann H."/>
            <person name="Popoff M.R."/>
        </authorList>
    </citation>
    <scope>NUCLEOTIDE SEQUENCE [LARGE SCALE GENOMIC DNA]</scope>
    <source>
        <strain evidence="19 20">2017.061</strain>
    </source>
</reference>
<dbReference type="GO" id="GO:0006310">
    <property type="term" value="P:DNA recombination"/>
    <property type="evidence" value="ECO:0007669"/>
    <property type="project" value="UniProtKB-UniRule"/>
</dbReference>
<keyword evidence="6 15" id="KW-0347">Helicase</keyword>
<evidence type="ECO:0000256" key="9">
    <source>
        <dbReference type="ARBA" id="ARBA00023172"/>
    </source>
</evidence>
<dbReference type="Gene3D" id="2.40.50.140">
    <property type="entry name" value="Nucleic acid-binding proteins"/>
    <property type="match status" value="1"/>
</dbReference>
<dbReference type="NCBIfam" id="TIGR00643">
    <property type="entry name" value="recG"/>
    <property type="match status" value="1"/>
</dbReference>
<comment type="catalytic activity">
    <reaction evidence="12 15">
        <text>Couples ATP hydrolysis with the unwinding of duplex DNA by translocating in the 3'-5' direction.</text>
        <dbReference type="EC" id="5.6.2.4"/>
    </reaction>
</comment>
<name>A0A4Q0VC92_CLOTA</name>
<evidence type="ECO:0000256" key="11">
    <source>
        <dbReference type="ARBA" id="ARBA00023235"/>
    </source>
</evidence>
<evidence type="ECO:0000256" key="13">
    <source>
        <dbReference type="ARBA" id="ARBA00034808"/>
    </source>
</evidence>
<dbReference type="Pfam" id="PF00270">
    <property type="entry name" value="DEAD"/>
    <property type="match status" value="1"/>
</dbReference>
<dbReference type="SMART" id="SM00490">
    <property type="entry name" value="HELICc"/>
    <property type="match status" value="1"/>
</dbReference>
<dbReference type="NCBIfam" id="NF008165">
    <property type="entry name" value="PRK10917.1-3"/>
    <property type="match status" value="1"/>
</dbReference>